<feature type="compositionally biased region" description="Low complexity" evidence="9">
    <location>
        <begin position="369"/>
        <end position="382"/>
    </location>
</feature>
<evidence type="ECO:0000256" key="3">
    <source>
        <dbReference type="ARBA" id="ARBA00022679"/>
    </source>
</evidence>
<evidence type="ECO:0000256" key="8">
    <source>
        <dbReference type="ARBA" id="ARBA00023136"/>
    </source>
</evidence>
<feature type="compositionally biased region" description="Polar residues" evidence="9">
    <location>
        <begin position="427"/>
        <end position="437"/>
    </location>
</feature>
<dbReference type="Proteomes" id="UP001314263">
    <property type="component" value="Unassembled WGS sequence"/>
</dbReference>
<comment type="similarity">
    <text evidence="2">Belongs to the sphingomyelin synthase family.</text>
</comment>
<dbReference type="InterPro" id="IPR025749">
    <property type="entry name" value="Sphingomyelin_synth-like_dom"/>
</dbReference>
<feature type="transmembrane region" description="Helical" evidence="10">
    <location>
        <begin position="82"/>
        <end position="102"/>
    </location>
</feature>
<feature type="transmembrane region" description="Helical" evidence="10">
    <location>
        <begin position="199"/>
        <end position="218"/>
    </location>
</feature>
<keyword evidence="3" id="KW-0808">Transferase</keyword>
<feature type="transmembrane region" description="Helical" evidence="10">
    <location>
        <begin position="109"/>
        <end position="128"/>
    </location>
</feature>
<dbReference type="GO" id="GO:0005802">
    <property type="term" value="C:trans-Golgi network"/>
    <property type="evidence" value="ECO:0007669"/>
    <property type="project" value="TreeGrafter"/>
</dbReference>
<evidence type="ECO:0000256" key="10">
    <source>
        <dbReference type="SAM" id="Phobius"/>
    </source>
</evidence>
<feature type="domain" description="Sphingomyelin synthase-like" evidence="11">
    <location>
        <begin position="172"/>
        <end position="240"/>
    </location>
</feature>
<keyword evidence="6 10" id="KW-1133">Transmembrane helix</keyword>
<dbReference type="GO" id="GO:0000139">
    <property type="term" value="C:Golgi membrane"/>
    <property type="evidence" value="ECO:0007669"/>
    <property type="project" value="TreeGrafter"/>
</dbReference>
<evidence type="ECO:0000313" key="13">
    <source>
        <dbReference type="Proteomes" id="UP001314263"/>
    </source>
</evidence>
<dbReference type="Pfam" id="PF14360">
    <property type="entry name" value="PAP2_C"/>
    <property type="match status" value="1"/>
</dbReference>
<dbReference type="GO" id="GO:0045140">
    <property type="term" value="F:inositol phosphoceramide synthase activity"/>
    <property type="evidence" value="ECO:0007669"/>
    <property type="project" value="TreeGrafter"/>
</dbReference>
<dbReference type="GO" id="GO:0005789">
    <property type="term" value="C:endoplasmic reticulum membrane"/>
    <property type="evidence" value="ECO:0007669"/>
    <property type="project" value="TreeGrafter"/>
</dbReference>
<evidence type="ECO:0000259" key="11">
    <source>
        <dbReference type="Pfam" id="PF14360"/>
    </source>
</evidence>
<dbReference type="AlphaFoldDB" id="A0AAV1HUE0"/>
<dbReference type="GO" id="GO:0046513">
    <property type="term" value="P:ceramide biosynthetic process"/>
    <property type="evidence" value="ECO:0007669"/>
    <property type="project" value="TreeGrafter"/>
</dbReference>
<comment type="subcellular location">
    <subcellularLocation>
        <location evidence="1">Membrane</location>
        <topology evidence="1">Multi-pass membrane protein</topology>
    </subcellularLocation>
</comment>
<name>A0AAV1HUE0_9CHLO</name>
<keyword evidence="8 10" id="KW-0472">Membrane</keyword>
<evidence type="ECO:0000256" key="6">
    <source>
        <dbReference type="ARBA" id="ARBA00022989"/>
    </source>
</evidence>
<dbReference type="EMBL" id="CAUYUE010000002">
    <property type="protein sequence ID" value="CAK0740905.1"/>
    <property type="molecule type" value="Genomic_DNA"/>
</dbReference>
<dbReference type="PANTHER" id="PTHR21290">
    <property type="entry name" value="SPHINGOMYELIN SYNTHETASE"/>
    <property type="match status" value="1"/>
</dbReference>
<evidence type="ECO:0000256" key="4">
    <source>
        <dbReference type="ARBA" id="ARBA00022692"/>
    </source>
</evidence>
<dbReference type="GO" id="GO:0047493">
    <property type="term" value="F:ceramide cholinephosphotransferase activity"/>
    <property type="evidence" value="ECO:0007669"/>
    <property type="project" value="TreeGrafter"/>
</dbReference>
<protein>
    <recommendedName>
        <fullName evidence="11">Sphingomyelin synthase-like domain-containing protein</fullName>
    </recommendedName>
</protein>
<comment type="caution">
    <text evidence="12">The sequence shown here is derived from an EMBL/GenBank/DDBJ whole genome shotgun (WGS) entry which is preliminary data.</text>
</comment>
<organism evidence="12 13">
    <name type="scientific">Coccomyxa viridis</name>
    <dbReference type="NCBI Taxonomy" id="1274662"/>
    <lineage>
        <taxon>Eukaryota</taxon>
        <taxon>Viridiplantae</taxon>
        <taxon>Chlorophyta</taxon>
        <taxon>core chlorophytes</taxon>
        <taxon>Trebouxiophyceae</taxon>
        <taxon>Trebouxiophyceae incertae sedis</taxon>
        <taxon>Coccomyxaceae</taxon>
        <taxon>Coccomyxa</taxon>
    </lineage>
</organism>
<feature type="region of interest" description="Disordered" evidence="9">
    <location>
        <begin position="354"/>
        <end position="449"/>
    </location>
</feature>
<evidence type="ECO:0000256" key="5">
    <source>
        <dbReference type="ARBA" id="ARBA00022919"/>
    </source>
</evidence>
<keyword evidence="13" id="KW-1185">Reference proteome</keyword>
<accession>A0AAV1HUE0</accession>
<reference evidence="12 13" key="1">
    <citation type="submission" date="2023-10" db="EMBL/GenBank/DDBJ databases">
        <authorList>
            <person name="Maclean D."/>
            <person name="Macfadyen A."/>
        </authorList>
    </citation>
    <scope>NUCLEOTIDE SEQUENCE [LARGE SCALE GENOMIC DNA]</scope>
</reference>
<keyword evidence="5" id="KW-0746">Sphingolipid metabolism</keyword>
<dbReference type="GO" id="GO:0005886">
    <property type="term" value="C:plasma membrane"/>
    <property type="evidence" value="ECO:0007669"/>
    <property type="project" value="TreeGrafter"/>
</dbReference>
<evidence type="ECO:0000256" key="7">
    <source>
        <dbReference type="ARBA" id="ARBA00023098"/>
    </source>
</evidence>
<dbReference type="GO" id="GO:0033188">
    <property type="term" value="F:sphingomyelin synthase activity"/>
    <property type="evidence" value="ECO:0007669"/>
    <property type="project" value="TreeGrafter"/>
</dbReference>
<evidence type="ECO:0000256" key="2">
    <source>
        <dbReference type="ARBA" id="ARBA00005441"/>
    </source>
</evidence>
<keyword evidence="4 10" id="KW-0812">Transmembrane</keyword>
<evidence type="ECO:0000256" key="1">
    <source>
        <dbReference type="ARBA" id="ARBA00004141"/>
    </source>
</evidence>
<dbReference type="InterPro" id="IPR045221">
    <property type="entry name" value="Sphingomyelin_synth-like"/>
</dbReference>
<feature type="transmembrane region" description="Helical" evidence="10">
    <location>
        <begin position="223"/>
        <end position="241"/>
    </location>
</feature>
<sequence length="449" mass="48532">MWACTNPIKSLWRRISLEFLVELPLLRERWRTILLGAIFQYVHAMSTQLAHRMHRPLAEPLHDVGFELLPELGVENAWVSELIFTSLFVAFVLWTFSPFVFARKRFYTSLLYSQILSVLVVCQMLRIVSFTLTQLPGPNYHCRGGEPTAVREMPDKWLGHVVVDIGRQTTHGCGDLVFSSHTIFALTGMMTYNEYGTHLATKVIGWVAVTLMSVLIVASRKHYSVDVVIAWYVVPLVYWTLQRHYSTKRRFSDSATSLDELSAEEDIEMGLPMKAVPLTEAGQHGSEYSVLSAGESGKGHALYGGSGASRAGKVIGMIASGLNGSNGSSTPPGSFSAHGERLLVSALGRLGLSMSPTGSVSSGSGGPGTPARSSSGGPDDQGQGQGLRKGSPLSSIRTRLGGQAEGGQIGMQRNEDTMEWGIRNGDASASSSTSGQHGCSPVMQACHIS</sequence>
<dbReference type="PANTHER" id="PTHR21290:SF62">
    <property type="entry name" value="PHOSPHATIDYLINOSITOL:CERAMIDE INOSITOLPHOSPHOTRANSFERASE 1-RELATED"/>
    <property type="match status" value="1"/>
</dbReference>
<gene>
    <name evidence="12" type="ORF">CVIRNUC_001286</name>
</gene>
<keyword evidence="7" id="KW-0443">Lipid metabolism</keyword>
<evidence type="ECO:0000256" key="9">
    <source>
        <dbReference type="SAM" id="MobiDB-lite"/>
    </source>
</evidence>
<proteinExistence type="inferred from homology"/>
<evidence type="ECO:0000313" key="12">
    <source>
        <dbReference type="EMBL" id="CAK0740905.1"/>
    </source>
</evidence>